<evidence type="ECO:0000259" key="1">
    <source>
        <dbReference type="Pfam" id="PF00144"/>
    </source>
</evidence>
<dbReference type="InterPro" id="IPR012338">
    <property type="entry name" value="Beta-lactam/transpept-like"/>
</dbReference>
<name>A0A2S6IVG8_9ACTN</name>
<evidence type="ECO:0000313" key="3">
    <source>
        <dbReference type="Proteomes" id="UP000239485"/>
    </source>
</evidence>
<dbReference type="EMBL" id="PTJD01000002">
    <property type="protein sequence ID" value="PPK98054.1"/>
    <property type="molecule type" value="Genomic_DNA"/>
</dbReference>
<evidence type="ECO:0000313" key="2">
    <source>
        <dbReference type="EMBL" id="PPK98054.1"/>
    </source>
</evidence>
<dbReference type="Gene3D" id="3.40.710.10">
    <property type="entry name" value="DD-peptidase/beta-lactamase superfamily"/>
    <property type="match status" value="1"/>
</dbReference>
<comment type="caution">
    <text evidence="2">The sequence shown here is derived from an EMBL/GenBank/DDBJ whole genome shotgun (WGS) entry which is preliminary data.</text>
</comment>
<dbReference type="SUPFAM" id="SSF56601">
    <property type="entry name" value="beta-lactamase/transpeptidase-like"/>
    <property type="match status" value="1"/>
</dbReference>
<dbReference type="PANTHER" id="PTHR43319:SF3">
    <property type="entry name" value="BETA-LACTAMASE-RELATED DOMAIN-CONTAINING PROTEIN"/>
    <property type="match status" value="1"/>
</dbReference>
<gene>
    <name evidence="2" type="ORF">CLV92_102207</name>
</gene>
<protein>
    <submittedName>
        <fullName evidence="2">CubicO group peptidase (Beta-lactamase class C family)</fullName>
    </submittedName>
</protein>
<dbReference type="Proteomes" id="UP000239485">
    <property type="component" value="Unassembled WGS sequence"/>
</dbReference>
<keyword evidence="3" id="KW-1185">Reference proteome</keyword>
<proteinExistence type="predicted"/>
<dbReference type="Pfam" id="PF00144">
    <property type="entry name" value="Beta-lactamase"/>
    <property type="match status" value="1"/>
</dbReference>
<feature type="domain" description="Beta-lactamase-related" evidence="1">
    <location>
        <begin position="24"/>
        <end position="384"/>
    </location>
</feature>
<dbReference type="InterPro" id="IPR052907">
    <property type="entry name" value="Beta-lactamase/esterase"/>
</dbReference>
<reference evidence="2 3" key="1">
    <citation type="submission" date="2018-02" db="EMBL/GenBank/DDBJ databases">
        <title>Genomic Encyclopedia of Archaeal and Bacterial Type Strains, Phase II (KMG-II): from individual species to whole genera.</title>
        <authorList>
            <person name="Goeker M."/>
        </authorList>
    </citation>
    <scope>NUCLEOTIDE SEQUENCE [LARGE SCALE GENOMIC DNA]</scope>
    <source>
        <strain evidence="2 3">DSM 22857</strain>
    </source>
</reference>
<sequence>MTATLQPEGAAVEPGCEAVAEEFARNFTDRGELGAAFALYRGGRLVVDLWGGVADSRTGRPWGRDTLQIIFSGSKGIVVTALLLLVEREQLRLDDAVARYWPEFAAAGKHGITIRQVATFTAAMPALRVSVSQDDILDARAMAALLAAQEPESDPRAHGLMYGPFTSGWIIGELVRRVDGRPLDAFFRQEIARPHGLDLHFGVPDRDLARVARTEYGTEFLAQFSGFFANADPLTRRVWSNPMPFPPHEDLWSARERLQALIPAVNVAGTARDFARLYGMLAEDAMRAPGERPHLLSRPVLDDARGVHVRATDPLIDVPMSYGGGGYRLRTQPRPGPDGVSFGHDGGGGSANQAWPRVGAGVSYVMNRLIALGPDDRRASSLLSAAASALTVHD</sequence>
<dbReference type="PANTHER" id="PTHR43319">
    <property type="entry name" value="BETA-LACTAMASE-RELATED"/>
    <property type="match status" value="1"/>
</dbReference>
<dbReference type="InterPro" id="IPR001466">
    <property type="entry name" value="Beta-lactam-related"/>
</dbReference>
<organism evidence="2 3">
    <name type="scientific">Kineococcus xinjiangensis</name>
    <dbReference type="NCBI Taxonomy" id="512762"/>
    <lineage>
        <taxon>Bacteria</taxon>
        <taxon>Bacillati</taxon>
        <taxon>Actinomycetota</taxon>
        <taxon>Actinomycetes</taxon>
        <taxon>Kineosporiales</taxon>
        <taxon>Kineosporiaceae</taxon>
        <taxon>Kineococcus</taxon>
    </lineage>
</organism>
<dbReference type="AlphaFoldDB" id="A0A2S6IVG8"/>
<accession>A0A2S6IVG8</accession>